<sequence>MLTAKIESGPRRKVLRWTASLMTILLQTQMGSLTMAAEDDVLKFQSHDLNLQIYSAGDFRLLYAGSPHEIAIGRTAREKTAEDEKRYPGFTSGDYQAFAGPVEMEWRSKDGTLFKHTLDLNSIFNDKKILHDENPADIYKPMPIFGRQPTIIIEVNDRTVNVYMFTSIQLIPKDPNAARRNRRDHRVLAYSQTF</sequence>
<evidence type="ECO:0000313" key="1">
    <source>
        <dbReference type="EMBL" id="MBC3910638.1"/>
    </source>
</evidence>
<evidence type="ECO:0000313" key="2">
    <source>
        <dbReference type="Proteomes" id="UP000646911"/>
    </source>
</evidence>
<dbReference type="Proteomes" id="UP000646911">
    <property type="component" value="Unassembled WGS sequence"/>
</dbReference>
<accession>A0ABR6ZFY3</accession>
<proteinExistence type="predicted"/>
<organism evidence="1 2">
    <name type="scientific">Undibacterium umbellatum</name>
    <dbReference type="NCBI Taxonomy" id="2762300"/>
    <lineage>
        <taxon>Bacteria</taxon>
        <taxon>Pseudomonadati</taxon>
        <taxon>Pseudomonadota</taxon>
        <taxon>Betaproteobacteria</taxon>
        <taxon>Burkholderiales</taxon>
        <taxon>Oxalobacteraceae</taxon>
        <taxon>Undibacterium</taxon>
    </lineage>
</organism>
<reference evidence="1 2" key="1">
    <citation type="submission" date="2020-08" db="EMBL/GenBank/DDBJ databases">
        <title>Novel species isolated from subtropical streams in China.</title>
        <authorList>
            <person name="Lu H."/>
        </authorList>
    </citation>
    <scope>NUCLEOTIDE SEQUENCE [LARGE SCALE GENOMIC DNA]</scope>
    <source>
        <strain evidence="1 2">NL8W</strain>
    </source>
</reference>
<comment type="caution">
    <text evidence="1">The sequence shown here is derived from an EMBL/GenBank/DDBJ whole genome shotgun (WGS) entry which is preliminary data.</text>
</comment>
<protein>
    <submittedName>
        <fullName evidence="1">Uncharacterized protein</fullName>
    </submittedName>
</protein>
<dbReference type="EMBL" id="JACOFX010000018">
    <property type="protein sequence ID" value="MBC3910638.1"/>
    <property type="molecule type" value="Genomic_DNA"/>
</dbReference>
<dbReference type="RefSeq" id="WP_186956191.1">
    <property type="nucleotide sequence ID" value="NZ_JBAQOF010000064.1"/>
</dbReference>
<keyword evidence="2" id="KW-1185">Reference proteome</keyword>
<name>A0ABR6ZFY3_9BURK</name>
<gene>
    <name evidence="1" type="ORF">H8L47_24010</name>
</gene>